<dbReference type="PROSITE" id="PS00012">
    <property type="entry name" value="PHOSPHOPANTETHEINE"/>
    <property type="match status" value="1"/>
</dbReference>
<dbReference type="InterPro" id="IPR000182">
    <property type="entry name" value="GNAT_dom"/>
</dbReference>
<dbReference type="Pfam" id="PF13302">
    <property type="entry name" value="Acetyltransf_3"/>
    <property type="match status" value="1"/>
</dbReference>
<dbReference type="Gene3D" id="1.10.1200.10">
    <property type="entry name" value="ACP-like"/>
    <property type="match status" value="1"/>
</dbReference>
<evidence type="ECO:0000313" key="6">
    <source>
        <dbReference type="EMBL" id="TDV56077.1"/>
    </source>
</evidence>
<accession>A0A4R7W3A0</accession>
<evidence type="ECO:0000256" key="3">
    <source>
        <dbReference type="SAM" id="MobiDB-lite"/>
    </source>
</evidence>
<dbReference type="SUPFAM" id="SSF47336">
    <property type="entry name" value="ACP-like"/>
    <property type="match status" value="1"/>
</dbReference>
<keyword evidence="6" id="KW-0808">Transferase</keyword>
<dbReference type="GO" id="GO:0016747">
    <property type="term" value="F:acyltransferase activity, transferring groups other than amino-acyl groups"/>
    <property type="evidence" value="ECO:0007669"/>
    <property type="project" value="InterPro"/>
</dbReference>
<dbReference type="AlphaFoldDB" id="A0A4R7W3A0"/>
<dbReference type="EMBL" id="SOCP01000002">
    <property type="protein sequence ID" value="TDV56077.1"/>
    <property type="molecule type" value="Genomic_DNA"/>
</dbReference>
<keyword evidence="2" id="KW-0597">Phosphoprotein</keyword>
<name>A0A4R7W3A0_9PSEU</name>
<dbReference type="RefSeq" id="WP_133901367.1">
    <property type="nucleotide sequence ID" value="NZ_SOCP01000002.1"/>
</dbReference>
<dbReference type="OrthoDB" id="9814648at2"/>
<sequence length="304" mass="33710">MTITNDPLAPVHPGRREPDDRDTARADLARLLHLLPEDLSDDTLLVAELGLDSVAMMTVAGWLESRGVVLGPDRSMLGSVGEVLSLAGRAAPDRRLSFVVTDEFGPTAVPQLARTLPSEYPVMENNSVRLTPIVDNNDVGFLYAMAVEPETCFRWRYRGAPPSLERFTQDLWAQVLVQLMVRRVDDDLPIGHVVAYSADTAQGHAYVGAVFQARHTGLGLASEATSLFIRYLFHNFPLRKVYMETPGFNYPQIRSAAGTLFEVEGVLRDHDYFAGRYWDKYLLAIYPEHAAGPLAPRRSGSDPD</sequence>
<gene>
    <name evidence="6" type="ORF">CLV71_102138</name>
</gene>
<feature type="domain" description="N-acetyltransferase" evidence="5">
    <location>
        <begin position="129"/>
        <end position="250"/>
    </location>
</feature>
<evidence type="ECO:0000256" key="2">
    <source>
        <dbReference type="ARBA" id="ARBA00022553"/>
    </source>
</evidence>
<evidence type="ECO:0000313" key="7">
    <source>
        <dbReference type="Proteomes" id="UP000294927"/>
    </source>
</evidence>
<dbReference type="InterPro" id="IPR006162">
    <property type="entry name" value="Ppantetheine_attach_site"/>
</dbReference>
<comment type="caution">
    <text evidence="6">The sequence shown here is derived from an EMBL/GenBank/DDBJ whole genome shotgun (WGS) entry which is preliminary data.</text>
</comment>
<dbReference type="PANTHER" id="PTHR43415">
    <property type="entry name" value="SPERMIDINE N(1)-ACETYLTRANSFERASE"/>
    <property type="match status" value="1"/>
</dbReference>
<protein>
    <submittedName>
        <fullName evidence="6">RimJ/RimL family protein N-acetyltransferase</fullName>
    </submittedName>
</protein>
<dbReference type="InterPro" id="IPR036736">
    <property type="entry name" value="ACP-like_sf"/>
</dbReference>
<feature type="domain" description="Carrier" evidence="4">
    <location>
        <begin position="26"/>
        <end position="73"/>
    </location>
</feature>
<dbReference type="SUPFAM" id="SSF55729">
    <property type="entry name" value="Acyl-CoA N-acyltransferases (Nat)"/>
    <property type="match status" value="1"/>
</dbReference>
<dbReference type="Proteomes" id="UP000294927">
    <property type="component" value="Unassembled WGS sequence"/>
</dbReference>
<evidence type="ECO:0000259" key="5">
    <source>
        <dbReference type="Pfam" id="PF13302"/>
    </source>
</evidence>
<organism evidence="6 7">
    <name type="scientific">Actinophytocola oryzae</name>
    <dbReference type="NCBI Taxonomy" id="502181"/>
    <lineage>
        <taxon>Bacteria</taxon>
        <taxon>Bacillati</taxon>
        <taxon>Actinomycetota</taxon>
        <taxon>Actinomycetes</taxon>
        <taxon>Pseudonocardiales</taxon>
        <taxon>Pseudonocardiaceae</taxon>
    </lineage>
</organism>
<dbReference type="Pfam" id="PF00550">
    <property type="entry name" value="PP-binding"/>
    <property type="match status" value="1"/>
</dbReference>
<proteinExistence type="predicted"/>
<feature type="region of interest" description="Disordered" evidence="3">
    <location>
        <begin position="1"/>
        <end position="22"/>
    </location>
</feature>
<evidence type="ECO:0000256" key="1">
    <source>
        <dbReference type="ARBA" id="ARBA00022450"/>
    </source>
</evidence>
<keyword evidence="1" id="KW-0596">Phosphopantetheine</keyword>
<dbReference type="PANTHER" id="PTHR43415:SF3">
    <property type="entry name" value="GNAT-FAMILY ACETYLTRANSFERASE"/>
    <property type="match status" value="1"/>
</dbReference>
<dbReference type="InterPro" id="IPR016181">
    <property type="entry name" value="Acyl_CoA_acyltransferase"/>
</dbReference>
<dbReference type="Gene3D" id="3.40.630.30">
    <property type="match status" value="1"/>
</dbReference>
<keyword evidence="7" id="KW-1185">Reference proteome</keyword>
<evidence type="ECO:0000259" key="4">
    <source>
        <dbReference type="Pfam" id="PF00550"/>
    </source>
</evidence>
<reference evidence="6 7" key="1">
    <citation type="submission" date="2019-03" db="EMBL/GenBank/DDBJ databases">
        <title>Genomic Encyclopedia of Archaeal and Bacterial Type Strains, Phase II (KMG-II): from individual species to whole genera.</title>
        <authorList>
            <person name="Goeker M."/>
        </authorList>
    </citation>
    <scope>NUCLEOTIDE SEQUENCE [LARGE SCALE GENOMIC DNA]</scope>
    <source>
        <strain evidence="6 7">DSM 45499</strain>
    </source>
</reference>
<dbReference type="InterPro" id="IPR009081">
    <property type="entry name" value="PP-bd_ACP"/>
</dbReference>